<feature type="compositionally biased region" description="Basic and acidic residues" evidence="1">
    <location>
        <begin position="178"/>
        <end position="189"/>
    </location>
</feature>
<keyword evidence="2" id="KW-0812">Transmembrane</keyword>
<proteinExistence type="predicted"/>
<evidence type="ECO:0008006" key="4">
    <source>
        <dbReference type="Google" id="ProtNLM"/>
    </source>
</evidence>
<sequence length="204" mass="22884">MSFLKRVVILCYVTLGLFTGSFFLLAFLNFLDVRSMMEIFYAVSFAENLKLVTGIIAVVLLFINFIFYSVFSTGRKRENALAFDNPDGRVNVSLGALEDIIKRLTGRLSEVKDSKLNITISKKGLKVKVNMVVASEVSIPGLTSRVQDLIKKKIQDAIGLEEEIEVEIFVNKILPDQGREKVQSDKQETQDVSEPGIPFHGYRA</sequence>
<gene>
    <name evidence="3" type="ORF">MNBD_UNCLBAC01-1492</name>
</gene>
<feature type="transmembrane region" description="Helical" evidence="2">
    <location>
        <begin position="51"/>
        <end position="71"/>
    </location>
</feature>
<evidence type="ECO:0000313" key="3">
    <source>
        <dbReference type="EMBL" id="VAX37778.1"/>
    </source>
</evidence>
<feature type="transmembrane region" description="Helical" evidence="2">
    <location>
        <begin position="7"/>
        <end position="31"/>
    </location>
</feature>
<keyword evidence="2" id="KW-0472">Membrane</keyword>
<feature type="region of interest" description="Disordered" evidence="1">
    <location>
        <begin position="178"/>
        <end position="204"/>
    </location>
</feature>
<evidence type="ECO:0000256" key="1">
    <source>
        <dbReference type="SAM" id="MobiDB-lite"/>
    </source>
</evidence>
<accession>A0A3B1DNZ4</accession>
<dbReference type="AlphaFoldDB" id="A0A3B1DNZ4"/>
<name>A0A3B1DNZ4_9ZZZZ</name>
<protein>
    <recommendedName>
        <fullName evidence="4">Alkaline shock response membrane anchor protein AmaP</fullName>
    </recommendedName>
</protein>
<keyword evidence="2" id="KW-1133">Transmembrane helix</keyword>
<evidence type="ECO:0000256" key="2">
    <source>
        <dbReference type="SAM" id="Phobius"/>
    </source>
</evidence>
<dbReference type="EMBL" id="UOGJ01000137">
    <property type="protein sequence ID" value="VAX37778.1"/>
    <property type="molecule type" value="Genomic_DNA"/>
</dbReference>
<reference evidence="3" key="1">
    <citation type="submission" date="2018-06" db="EMBL/GenBank/DDBJ databases">
        <authorList>
            <person name="Zhirakovskaya E."/>
        </authorList>
    </citation>
    <scope>NUCLEOTIDE SEQUENCE</scope>
</reference>
<organism evidence="3">
    <name type="scientific">hydrothermal vent metagenome</name>
    <dbReference type="NCBI Taxonomy" id="652676"/>
    <lineage>
        <taxon>unclassified sequences</taxon>
        <taxon>metagenomes</taxon>
        <taxon>ecological metagenomes</taxon>
    </lineage>
</organism>
<dbReference type="NCBIfam" id="NF033218">
    <property type="entry name" value="anchor_AmaP"/>
    <property type="match status" value="1"/>
</dbReference>